<dbReference type="AlphaFoldDB" id="A0A2T0K1X7"/>
<protein>
    <submittedName>
        <fullName evidence="2">Uncharacterized protein</fullName>
    </submittedName>
</protein>
<evidence type="ECO:0000313" key="3">
    <source>
        <dbReference type="Proteomes" id="UP000239415"/>
    </source>
</evidence>
<gene>
    <name evidence="2" type="ORF">CLV67_118157</name>
</gene>
<comment type="caution">
    <text evidence="2">The sequence shown here is derived from an EMBL/GenBank/DDBJ whole genome shotgun (WGS) entry which is preliminary data.</text>
</comment>
<feature type="compositionally biased region" description="Basic and acidic residues" evidence="1">
    <location>
        <begin position="1"/>
        <end position="33"/>
    </location>
</feature>
<evidence type="ECO:0000313" key="2">
    <source>
        <dbReference type="EMBL" id="PRX16826.1"/>
    </source>
</evidence>
<dbReference type="Proteomes" id="UP000239415">
    <property type="component" value="Unassembled WGS sequence"/>
</dbReference>
<accession>A0A2T0K1X7</accession>
<keyword evidence="3" id="KW-1185">Reference proteome</keyword>
<feature type="region of interest" description="Disordered" evidence="1">
    <location>
        <begin position="1"/>
        <end position="53"/>
    </location>
</feature>
<name>A0A2T0K1X7_9ACTN</name>
<organism evidence="2 3">
    <name type="scientific">Actinoplanes italicus</name>
    <dbReference type="NCBI Taxonomy" id="113567"/>
    <lineage>
        <taxon>Bacteria</taxon>
        <taxon>Bacillati</taxon>
        <taxon>Actinomycetota</taxon>
        <taxon>Actinomycetes</taxon>
        <taxon>Micromonosporales</taxon>
        <taxon>Micromonosporaceae</taxon>
        <taxon>Actinoplanes</taxon>
    </lineage>
</organism>
<proteinExistence type="predicted"/>
<evidence type="ECO:0000256" key="1">
    <source>
        <dbReference type="SAM" id="MobiDB-lite"/>
    </source>
</evidence>
<dbReference type="EMBL" id="PVMZ01000018">
    <property type="protein sequence ID" value="PRX16826.1"/>
    <property type="molecule type" value="Genomic_DNA"/>
</dbReference>
<dbReference type="RefSeq" id="WP_170154119.1">
    <property type="nucleotide sequence ID" value="NZ_BOMO01000064.1"/>
</dbReference>
<sequence>MGETHVTEEPKKIHGDKLAEAFRDLPRAADLPRHPAAGTKENTGSGLQEDRRR</sequence>
<reference evidence="2 3" key="1">
    <citation type="submission" date="2018-03" db="EMBL/GenBank/DDBJ databases">
        <title>Genomic Encyclopedia of Archaeal and Bacterial Type Strains, Phase II (KMG-II): from individual species to whole genera.</title>
        <authorList>
            <person name="Goeker M."/>
        </authorList>
    </citation>
    <scope>NUCLEOTIDE SEQUENCE [LARGE SCALE GENOMIC DNA]</scope>
    <source>
        <strain evidence="2 3">DSM 43146</strain>
    </source>
</reference>